<keyword evidence="8" id="KW-0256">Endoplasmic reticulum</keyword>
<dbReference type="GO" id="GO:0031982">
    <property type="term" value="C:vesicle"/>
    <property type="evidence" value="ECO:0007669"/>
    <property type="project" value="UniProtKB-SubCell"/>
</dbReference>
<evidence type="ECO:0000256" key="2">
    <source>
        <dbReference type="ARBA" id="ARBA00004251"/>
    </source>
</evidence>
<name>A0AAD8DS78_MYTSE</name>
<keyword evidence="6 13" id="KW-0812">Transmembrane</keyword>
<dbReference type="Pfam" id="PF07850">
    <property type="entry name" value="Renin_r"/>
    <property type="match status" value="1"/>
</dbReference>
<evidence type="ECO:0000259" key="15">
    <source>
        <dbReference type="Pfam" id="PF07850"/>
    </source>
</evidence>
<dbReference type="GO" id="GO:0030177">
    <property type="term" value="P:positive regulation of Wnt signaling pathway"/>
    <property type="evidence" value="ECO:0007669"/>
    <property type="project" value="TreeGrafter"/>
</dbReference>
<keyword evidence="9 13" id="KW-1133">Transmembrane helix</keyword>
<protein>
    <submittedName>
        <fullName evidence="17">Uncharacterized protein</fullName>
    </submittedName>
</protein>
<evidence type="ECO:0000256" key="9">
    <source>
        <dbReference type="ARBA" id="ARBA00022989"/>
    </source>
</evidence>
<evidence type="ECO:0000256" key="7">
    <source>
        <dbReference type="ARBA" id="ARBA00022729"/>
    </source>
</evidence>
<evidence type="ECO:0000313" key="17">
    <source>
        <dbReference type="EMBL" id="KAJ8718999.1"/>
    </source>
</evidence>
<keyword evidence="11" id="KW-0675">Receptor</keyword>
<dbReference type="Pfam" id="PF25294">
    <property type="entry name" value="RENR_N"/>
    <property type="match status" value="1"/>
</dbReference>
<dbReference type="Proteomes" id="UP001231518">
    <property type="component" value="Chromosome 8"/>
</dbReference>
<evidence type="ECO:0000256" key="3">
    <source>
        <dbReference type="ARBA" id="ARBA00004373"/>
    </source>
</evidence>
<keyword evidence="10 13" id="KW-0472">Membrane</keyword>
<feature type="signal peptide" evidence="14">
    <location>
        <begin position="1"/>
        <end position="17"/>
    </location>
</feature>
<dbReference type="GO" id="GO:0009897">
    <property type="term" value="C:external side of plasma membrane"/>
    <property type="evidence" value="ECO:0007669"/>
    <property type="project" value="TreeGrafter"/>
</dbReference>
<feature type="region of interest" description="Disordered" evidence="12">
    <location>
        <begin position="260"/>
        <end position="439"/>
    </location>
</feature>
<evidence type="ECO:0000256" key="4">
    <source>
        <dbReference type="ARBA" id="ARBA00022475"/>
    </source>
</evidence>
<dbReference type="EMBL" id="JARGEI010000015">
    <property type="protein sequence ID" value="KAJ8718999.1"/>
    <property type="molecule type" value="Genomic_DNA"/>
</dbReference>
<gene>
    <name evidence="17" type="ORF">PYW07_016555</name>
</gene>
<comment type="caution">
    <text evidence="17">The sequence shown here is derived from an EMBL/GenBank/DDBJ whole genome shotgun (WGS) entry which is preliminary data.</text>
</comment>
<feature type="domain" description="Renin receptor N-terminal" evidence="16">
    <location>
        <begin position="18"/>
        <end position="257"/>
    </location>
</feature>
<feature type="compositionally biased region" description="Gly residues" evidence="12">
    <location>
        <begin position="394"/>
        <end position="415"/>
    </location>
</feature>
<evidence type="ECO:0000259" key="16">
    <source>
        <dbReference type="Pfam" id="PF25294"/>
    </source>
</evidence>
<dbReference type="InterPro" id="IPR012493">
    <property type="entry name" value="Renin_rcpt"/>
</dbReference>
<evidence type="ECO:0000256" key="8">
    <source>
        <dbReference type="ARBA" id="ARBA00022824"/>
    </source>
</evidence>
<evidence type="ECO:0000256" key="6">
    <source>
        <dbReference type="ARBA" id="ARBA00022692"/>
    </source>
</evidence>
<evidence type="ECO:0000256" key="14">
    <source>
        <dbReference type="SAM" id="SignalP"/>
    </source>
</evidence>
<dbReference type="GO" id="GO:0038023">
    <property type="term" value="F:signaling receptor activity"/>
    <property type="evidence" value="ECO:0007669"/>
    <property type="project" value="InterPro"/>
</dbReference>
<dbReference type="PANTHER" id="PTHR13351:SF1">
    <property type="entry name" value="RENIN RECEPTOR"/>
    <property type="match status" value="1"/>
</dbReference>
<evidence type="ECO:0000313" key="18">
    <source>
        <dbReference type="Proteomes" id="UP001231518"/>
    </source>
</evidence>
<dbReference type="AlphaFoldDB" id="A0AAD8DS78"/>
<feature type="compositionally biased region" description="Gly residues" evidence="12">
    <location>
        <begin position="355"/>
        <end position="379"/>
    </location>
</feature>
<dbReference type="GO" id="GO:0098588">
    <property type="term" value="C:bounding membrane of organelle"/>
    <property type="evidence" value="ECO:0007669"/>
    <property type="project" value="UniProtKB-ARBA"/>
</dbReference>
<evidence type="ECO:0000256" key="1">
    <source>
        <dbReference type="ARBA" id="ARBA00004115"/>
    </source>
</evidence>
<dbReference type="InterPro" id="IPR057318">
    <property type="entry name" value="RENR_N"/>
</dbReference>
<dbReference type="InterPro" id="IPR056780">
    <property type="entry name" value="Renin_r_C"/>
</dbReference>
<evidence type="ECO:0000256" key="13">
    <source>
        <dbReference type="SAM" id="Phobius"/>
    </source>
</evidence>
<evidence type="ECO:0000256" key="5">
    <source>
        <dbReference type="ARBA" id="ARBA00022685"/>
    </source>
</evidence>
<evidence type="ECO:0000256" key="10">
    <source>
        <dbReference type="ARBA" id="ARBA00023136"/>
    </source>
</evidence>
<dbReference type="PANTHER" id="PTHR13351">
    <property type="entry name" value="RENIN RECEPTOR"/>
    <property type="match status" value="1"/>
</dbReference>
<feature type="transmembrane region" description="Helical" evidence="13">
    <location>
        <begin position="449"/>
        <end position="473"/>
    </location>
</feature>
<keyword evidence="18" id="KW-1185">Reference proteome</keyword>
<keyword evidence="4" id="KW-1003">Cell membrane</keyword>
<reference evidence="17" key="1">
    <citation type="submission" date="2023-03" db="EMBL/GenBank/DDBJ databases">
        <title>Chromosome-level genomes of two armyworms, Mythimna separata and Mythimna loreyi, provide insights into the biosynthesis and reception of sex pheromones.</title>
        <authorList>
            <person name="Zhao H."/>
        </authorList>
    </citation>
    <scope>NUCLEOTIDE SEQUENCE</scope>
    <source>
        <strain evidence="17">BeijingLab</strain>
        <tissue evidence="17">Pupa</tissue>
    </source>
</reference>
<sequence>MLLYGITLLLSVIGSNAEGEFCVLHSPESIAFIRTIDTWESHLKEIYSAALGLSVEYHAEWKGMFIMDPFDTPEAAVEVHVDGLASLSKFAEWNAKIFPLVVDEREPYTFKGIQARIKQHFYDGRNKIVNVKLSGDKRHIAIRRAFGTANVTHKLKPALKLKYLNDAVEEDRYFLREFTALRTIIAKVEFGAIVPDKLIDFYHFRFRTIHLLADFYGPISAKTKEAKKLLGEALEELNDAFVKAYDGSVLVTVVTTDVAHTRRSARSVTNPPGQSKKWPYEWLEPPLDSKKYSLKPTRPTPTQKGEPESANKEAPQSDPDPRETQENETGNKEGDIKKPTKGKQFRVRNDRTGDQGAGGGGRRGEGGGGDSGGKGGGGRVAAREFGGSAEREGSGGAGREGGGGAAREAGGGGAAREGVDIDEGVVGGEAPAGETEGERYHYQKPDDPYAIFNVLLWLGVTMLFATLAIIYACMDMDPGRDTIIYRLTTMKVKKEL</sequence>
<keyword evidence="7 14" id="KW-0732">Signal</keyword>
<evidence type="ECO:0000256" key="11">
    <source>
        <dbReference type="ARBA" id="ARBA00023170"/>
    </source>
</evidence>
<proteinExistence type="predicted"/>
<comment type="subcellular location">
    <subcellularLocation>
        <location evidence="2">Cell membrane</location>
        <topology evidence="2">Single-pass type I membrane protein</topology>
    </subcellularLocation>
    <subcellularLocation>
        <location evidence="1">Endoplasmic reticulum membrane</location>
        <topology evidence="1">Single-pass type I membrane protein</topology>
    </subcellularLocation>
    <subcellularLocation>
        <location evidence="3">Vesicle</location>
    </subcellularLocation>
</comment>
<accession>A0AAD8DS78</accession>
<organism evidence="17 18">
    <name type="scientific">Mythimna separata</name>
    <name type="common">Oriental armyworm</name>
    <name type="synonym">Pseudaletia separata</name>
    <dbReference type="NCBI Taxonomy" id="271217"/>
    <lineage>
        <taxon>Eukaryota</taxon>
        <taxon>Metazoa</taxon>
        <taxon>Ecdysozoa</taxon>
        <taxon>Arthropoda</taxon>
        <taxon>Hexapoda</taxon>
        <taxon>Insecta</taxon>
        <taxon>Pterygota</taxon>
        <taxon>Neoptera</taxon>
        <taxon>Endopterygota</taxon>
        <taxon>Lepidoptera</taxon>
        <taxon>Glossata</taxon>
        <taxon>Ditrysia</taxon>
        <taxon>Noctuoidea</taxon>
        <taxon>Noctuidae</taxon>
        <taxon>Noctuinae</taxon>
        <taxon>Hadenini</taxon>
        <taxon>Mythimna</taxon>
    </lineage>
</organism>
<feature type="compositionally biased region" description="Basic and acidic residues" evidence="12">
    <location>
        <begin position="319"/>
        <end position="338"/>
    </location>
</feature>
<feature type="domain" description="Renin receptor-like C-terminal transmembrane spanning segment" evidence="15">
    <location>
        <begin position="450"/>
        <end position="494"/>
    </location>
</feature>
<feature type="chain" id="PRO_5042045125" evidence="14">
    <location>
        <begin position="18"/>
        <end position="496"/>
    </location>
</feature>
<evidence type="ECO:0000256" key="12">
    <source>
        <dbReference type="SAM" id="MobiDB-lite"/>
    </source>
</evidence>
<dbReference type="GO" id="GO:0005789">
    <property type="term" value="C:endoplasmic reticulum membrane"/>
    <property type="evidence" value="ECO:0007669"/>
    <property type="project" value="UniProtKB-SubCell"/>
</dbReference>
<keyword evidence="5" id="KW-0165">Cleavage on pair of basic residues</keyword>